<keyword evidence="3" id="KW-0698">rRNA processing</keyword>
<keyword evidence="5" id="KW-0677">Repeat</keyword>
<evidence type="ECO:0000256" key="3">
    <source>
        <dbReference type="ARBA" id="ARBA00022552"/>
    </source>
</evidence>
<comment type="caution">
    <text evidence="10">The sequence shown here is derived from an EMBL/GenBank/DDBJ whole genome shotgun (WGS) entry which is preliminary data.</text>
</comment>
<dbReference type="SUPFAM" id="SSF50978">
    <property type="entry name" value="WD40 repeat-like"/>
    <property type="match status" value="1"/>
</dbReference>
<dbReference type="AlphaFoldDB" id="A0A1Y3AY09"/>
<evidence type="ECO:0000256" key="2">
    <source>
        <dbReference type="ARBA" id="ARBA00022517"/>
    </source>
</evidence>
<dbReference type="GO" id="GO:0006364">
    <property type="term" value="P:rRNA processing"/>
    <property type="evidence" value="ECO:0007669"/>
    <property type="project" value="UniProtKB-KW"/>
</dbReference>
<evidence type="ECO:0000259" key="9">
    <source>
        <dbReference type="Pfam" id="PF23769"/>
    </source>
</evidence>
<protein>
    <recommendedName>
        <fullName evidence="9">WD repeat-containing protein 75 second beta-propeller domain-containing protein</fullName>
    </recommendedName>
</protein>
<dbReference type="Proteomes" id="UP000194236">
    <property type="component" value="Unassembled WGS sequence"/>
</dbReference>
<feature type="non-terminal residue" evidence="10">
    <location>
        <position position="128"/>
    </location>
</feature>
<dbReference type="Pfam" id="PF23769">
    <property type="entry name" value="Beta-prop_WDR75_2nd"/>
    <property type="match status" value="1"/>
</dbReference>
<dbReference type="GO" id="GO:2000234">
    <property type="term" value="P:positive regulation of rRNA processing"/>
    <property type="evidence" value="ECO:0007669"/>
    <property type="project" value="TreeGrafter"/>
</dbReference>
<dbReference type="InterPro" id="IPR015943">
    <property type="entry name" value="WD40/YVTN_repeat-like_dom_sf"/>
</dbReference>
<name>A0A1Y3AY09_EURMA</name>
<sequence length="128" mass="14837">MATAEYRNDDETSPEIRLKFWLLRKENNGFTLNTTVHLPHEDDINYMEFSLPQKQQKSALHLVTTSMDKTFKIWDLKTGADGKQQWWNCSRNGSLNNHSTPRMASFAPDSSLLAVLFDTNIVTMWELN</sequence>
<dbReference type="EMBL" id="MUJZ01051833">
    <property type="protein sequence ID" value="OTF73392.1"/>
    <property type="molecule type" value="Genomic_DNA"/>
</dbReference>
<keyword evidence="6" id="KW-0804">Transcription</keyword>
<dbReference type="InterPro" id="IPR057644">
    <property type="entry name" value="Beta-prop_WDR75_2nd"/>
</dbReference>
<keyword evidence="4 8" id="KW-0853">WD repeat</keyword>
<gene>
    <name evidence="10" type="ORF">BLA29_013873</name>
</gene>
<evidence type="ECO:0000313" key="10">
    <source>
        <dbReference type="EMBL" id="OTF73392.1"/>
    </source>
</evidence>
<dbReference type="GO" id="GO:0032040">
    <property type="term" value="C:small-subunit processome"/>
    <property type="evidence" value="ECO:0007669"/>
    <property type="project" value="InterPro"/>
</dbReference>
<comment type="subcellular location">
    <subcellularLocation>
        <location evidence="1">Nucleus</location>
        <location evidence="1">Nucleolus</location>
    </subcellularLocation>
</comment>
<dbReference type="PANTHER" id="PTHR44215">
    <property type="entry name" value="WD REPEAT-CONTAINING PROTEIN 75"/>
    <property type="match status" value="1"/>
</dbReference>
<keyword evidence="2" id="KW-0690">Ribosome biogenesis</keyword>
<evidence type="ECO:0000256" key="4">
    <source>
        <dbReference type="ARBA" id="ARBA00022574"/>
    </source>
</evidence>
<dbReference type="InterPro" id="IPR036322">
    <property type="entry name" value="WD40_repeat_dom_sf"/>
</dbReference>
<feature type="repeat" description="WD" evidence="8">
    <location>
        <begin position="62"/>
        <end position="84"/>
    </location>
</feature>
<evidence type="ECO:0000256" key="6">
    <source>
        <dbReference type="ARBA" id="ARBA00023163"/>
    </source>
</evidence>
<keyword evidence="11" id="KW-1185">Reference proteome</keyword>
<evidence type="ECO:0000313" key="11">
    <source>
        <dbReference type="Proteomes" id="UP000194236"/>
    </source>
</evidence>
<evidence type="ECO:0000256" key="8">
    <source>
        <dbReference type="PROSITE-ProRule" id="PRU00221"/>
    </source>
</evidence>
<dbReference type="InterPro" id="IPR001680">
    <property type="entry name" value="WD40_rpt"/>
</dbReference>
<dbReference type="PROSITE" id="PS50082">
    <property type="entry name" value="WD_REPEATS_2"/>
    <property type="match status" value="1"/>
</dbReference>
<evidence type="ECO:0000256" key="5">
    <source>
        <dbReference type="ARBA" id="ARBA00022737"/>
    </source>
</evidence>
<proteinExistence type="predicted"/>
<accession>A0A1Y3AY09</accession>
<organism evidence="10 11">
    <name type="scientific">Euroglyphus maynei</name>
    <name type="common">Mayne's house dust mite</name>
    <dbReference type="NCBI Taxonomy" id="6958"/>
    <lineage>
        <taxon>Eukaryota</taxon>
        <taxon>Metazoa</taxon>
        <taxon>Ecdysozoa</taxon>
        <taxon>Arthropoda</taxon>
        <taxon>Chelicerata</taxon>
        <taxon>Arachnida</taxon>
        <taxon>Acari</taxon>
        <taxon>Acariformes</taxon>
        <taxon>Sarcoptiformes</taxon>
        <taxon>Astigmata</taxon>
        <taxon>Psoroptidia</taxon>
        <taxon>Analgoidea</taxon>
        <taxon>Pyroglyphidae</taxon>
        <taxon>Pyroglyphinae</taxon>
        <taxon>Euroglyphus</taxon>
    </lineage>
</organism>
<dbReference type="InterPro" id="IPR053826">
    <property type="entry name" value="WDR75"/>
</dbReference>
<reference evidence="10 11" key="1">
    <citation type="submission" date="2017-03" db="EMBL/GenBank/DDBJ databases">
        <title>Genome Survey of Euroglyphus maynei.</title>
        <authorList>
            <person name="Arlian L.G."/>
            <person name="Morgan M.S."/>
            <person name="Rider S.D."/>
        </authorList>
    </citation>
    <scope>NUCLEOTIDE SEQUENCE [LARGE SCALE GENOMIC DNA]</scope>
    <source>
        <strain evidence="10">Arlian Lab</strain>
        <tissue evidence="10">Whole body</tissue>
    </source>
</reference>
<evidence type="ECO:0000256" key="7">
    <source>
        <dbReference type="ARBA" id="ARBA00023242"/>
    </source>
</evidence>
<dbReference type="PANTHER" id="PTHR44215:SF1">
    <property type="entry name" value="WD REPEAT-CONTAINING PROTEIN 75"/>
    <property type="match status" value="1"/>
</dbReference>
<dbReference type="GO" id="GO:0003723">
    <property type="term" value="F:RNA binding"/>
    <property type="evidence" value="ECO:0007669"/>
    <property type="project" value="InterPro"/>
</dbReference>
<dbReference type="Gene3D" id="2.130.10.10">
    <property type="entry name" value="YVTN repeat-like/Quinoprotein amine dehydrogenase"/>
    <property type="match status" value="1"/>
</dbReference>
<dbReference type="OrthoDB" id="4096at2759"/>
<evidence type="ECO:0000256" key="1">
    <source>
        <dbReference type="ARBA" id="ARBA00004604"/>
    </source>
</evidence>
<dbReference type="GO" id="GO:0045943">
    <property type="term" value="P:positive regulation of transcription by RNA polymerase I"/>
    <property type="evidence" value="ECO:0007669"/>
    <property type="project" value="InterPro"/>
</dbReference>
<feature type="domain" description="WD repeat-containing protein 75 second beta-propeller" evidence="9">
    <location>
        <begin position="1"/>
        <end position="126"/>
    </location>
</feature>
<keyword evidence="7" id="KW-0539">Nucleus</keyword>